<keyword evidence="1" id="KW-0472">Membrane</keyword>
<dbReference type="GeneID" id="43652013"/>
<evidence type="ECO:0000313" key="3">
    <source>
        <dbReference type="Proteomes" id="UP000326268"/>
    </source>
</evidence>
<accession>A0A5N7A0F8</accession>
<keyword evidence="1" id="KW-1133">Transmembrane helix</keyword>
<keyword evidence="3" id="KW-1185">Reference proteome</keyword>
<proteinExistence type="predicted"/>
<gene>
    <name evidence="2" type="ORF">BDV27DRAFT_131158</name>
</gene>
<dbReference type="Proteomes" id="UP000326268">
    <property type="component" value="Unassembled WGS sequence"/>
</dbReference>
<reference evidence="2 3" key="1">
    <citation type="submission" date="2019-04" db="EMBL/GenBank/DDBJ databases">
        <title>Friends and foes A comparative genomics studyof 23 Aspergillus species from section Flavi.</title>
        <authorList>
            <consortium name="DOE Joint Genome Institute"/>
            <person name="Kjaerbolling I."/>
            <person name="Vesth T."/>
            <person name="Frisvad J.C."/>
            <person name="Nybo J.L."/>
            <person name="Theobald S."/>
            <person name="Kildgaard S."/>
            <person name="Isbrandt T."/>
            <person name="Kuo A."/>
            <person name="Sato A."/>
            <person name="Lyhne E.K."/>
            <person name="Kogle M.E."/>
            <person name="Wiebenga A."/>
            <person name="Kun R.S."/>
            <person name="Lubbers R.J."/>
            <person name="Makela M.R."/>
            <person name="Barry K."/>
            <person name="Chovatia M."/>
            <person name="Clum A."/>
            <person name="Daum C."/>
            <person name="Haridas S."/>
            <person name="He G."/>
            <person name="LaButti K."/>
            <person name="Lipzen A."/>
            <person name="Mondo S."/>
            <person name="Riley R."/>
            <person name="Salamov A."/>
            <person name="Simmons B.A."/>
            <person name="Magnuson J.K."/>
            <person name="Henrissat B."/>
            <person name="Mortensen U.H."/>
            <person name="Larsen T.O."/>
            <person name="Devries R.P."/>
            <person name="Grigoriev I.V."/>
            <person name="Machida M."/>
            <person name="Baker S.E."/>
            <person name="Andersen M.R."/>
        </authorList>
    </citation>
    <scope>NUCLEOTIDE SEQUENCE [LARGE SCALE GENOMIC DNA]</scope>
    <source>
        <strain evidence="2 3">CBS 763.97</strain>
    </source>
</reference>
<dbReference type="AlphaFoldDB" id="A0A5N7A0F8"/>
<dbReference type="RefSeq" id="XP_031925740.1">
    <property type="nucleotide sequence ID" value="XM_032067567.1"/>
</dbReference>
<protein>
    <submittedName>
        <fullName evidence="2">Uncharacterized protein</fullName>
    </submittedName>
</protein>
<feature type="transmembrane region" description="Helical" evidence="1">
    <location>
        <begin position="12"/>
        <end position="32"/>
    </location>
</feature>
<evidence type="ECO:0000256" key="1">
    <source>
        <dbReference type="SAM" id="Phobius"/>
    </source>
</evidence>
<sequence>MRGSLRARGSRYWTDAALSLLLIVGHSGPGVMLPWEVWLWVMAARERRCVHSVNSFFLCDI</sequence>
<keyword evidence="1" id="KW-0812">Transmembrane</keyword>
<organism evidence="2 3">
    <name type="scientific">Aspergillus caelatus</name>
    <dbReference type="NCBI Taxonomy" id="61420"/>
    <lineage>
        <taxon>Eukaryota</taxon>
        <taxon>Fungi</taxon>
        <taxon>Dikarya</taxon>
        <taxon>Ascomycota</taxon>
        <taxon>Pezizomycotina</taxon>
        <taxon>Eurotiomycetes</taxon>
        <taxon>Eurotiomycetidae</taxon>
        <taxon>Eurotiales</taxon>
        <taxon>Aspergillaceae</taxon>
        <taxon>Aspergillus</taxon>
        <taxon>Aspergillus subgen. Circumdati</taxon>
    </lineage>
</organism>
<dbReference type="EMBL" id="ML737697">
    <property type="protein sequence ID" value="KAE8362659.1"/>
    <property type="molecule type" value="Genomic_DNA"/>
</dbReference>
<name>A0A5N7A0F8_9EURO</name>
<evidence type="ECO:0000313" key="2">
    <source>
        <dbReference type="EMBL" id="KAE8362659.1"/>
    </source>
</evidence>